<dbReference type="PANTHER" id="PTHR11216">
    <property type="entry name" value="EH DOMAIN"/>
    <property type="match status" value="1"/>
</dbReference>
<organism evidence="5 6">
    <name type="scientific">Volvox africanus</name>
    <dbReference type="NCBI Taxonomy" id="51714"/>
    <lineage>
        <taxon>Eukaryota</taxon>
        <taxon>Viridiplantae</taxon>
        <taxon>Chlorophyta</taxon>
        <taxon>core chlorophytes</taxon>
        <taxon>Chlorophyceae</taxon>
        <taxon>CS clade</taxon>
        <taxon>Chlamydomonadales</taxon>
        <taxon>Volvocaceae</taxon>
        <taxon>Volvox</taxon>
    </lineage>
</organism>
<evidence type="ECO:0000256" key="1">
    <source>
        <dbReference type="SAM" id="Coils"/>
    </source>
</evidence>
<feature type="coiled-coil region" evidence="1">
    <location>
        <begin position="387"/>
        <end position="586"/>
    </location>
</feature>
<feature type="region of interest" description="Disordered" evidence="2">
    <location>
        <begin position="1041"/>
        <end position="1069"/>
    </location>
</feature>
<dbReference type="Proteomes" id="UP000747399">
    <property type="component" value="Unassembled WGS sequence"/>
</dbReference>
<dbReference type="AlphaFoldDB" id="A0A8J4BIY8"/>
<dbReference type="InterPro" id="IPR011992">
    <property type="entry name" value="EF-hand-dom_pair"/>
</dbReference>
<dbReference type="PROSITE" id="PS50222">
    <property type="entry name" value="EF_HAND_2"/>
    <property type="match status" value="2"/>
</dbReference>
<dbReference type="PANTHER" id="PTHR11216:SF170">
    <property type="entry name" value="DYNAMIN ASSOCIATED PROTEIN 160, ISOFORM D"/>
    <property type="match status" value="1"/>
</dbReference>
<dbReference type="SUPFAM" id="SSF47473">
    <property type="entry name" value="EF-hand"/>
    <property type="match status" value="2"/>
</dbReference>
<comment type="caution">
    <text evidence="5">The sequence shown here is derived from an EMBL/GenBank/DDBJ whole genome shotgun (WGS) entry which is preliminary data.</text>
</comment>
<keyword evidence="6" id="KW-1185">Reference proteome</keyword>
<evidence type="ECO:0000256" key="2">
    <source>
        <dbReference type="SAM" id="MobiDB-lite"/>
    </source>
</evidence>
<accession>A0A8J4BIY8</accession>
<dbReference type="EMBL" id="BNCO01000052">
    <property type="protein sequence ID" value="GIL62641.1"/>
    <property type="molecule type" value="Genomic_DNA"/>
</dbReference>
<evidence type="ECO:0000313" key="6">
    <source>
        <dbReference type="Proteomes" id="UP000747399"/>
    </source>
</evidence>
<dbReference type="PROSITE" id="PS50031">
    <property type="entry name" value="EH"/>
    <property type="match status" value="2"/>
</dbReference>
<sequence>MTQQLFEQWFRLADTDKDGAVAGPEAVSFFTRSGLPKNILGQIWELASGGGPKLNQIQFSSAMRLVALAQARGSELPLDQARAVIAGVGPSLPPPTLQGLDGSGTATPGASPAPAPAQGGSVAPYNAAAPLYGAAATVPRPHAAQLTGGASAAVPTSYAAQPTGGSSAPAYGTGLTQPVGAPAGPGAPGSYPPLPASQLQHFQASFLQLDTDRDGFVTGAECFGFFSQSGLEKAALRDIWNLVAGTEGRLSRQQFVAFLYLIECTKRGQPLPAYLPPGLVGFPPVAALAAAPQAAPAPALATAAAPPTAPAKWTLESQFGTRHNITAVLATPQVTSLPAPPPPPTIPTKVDLSSAERLAAPVQRVSQVPAVAPSLLAGVSAIDRTKLQEEQQICEAKEKALHSAEDRVAEARARQAQLTTALQELVMFRNRTEVALLTSQDQARRLEEEVDATRKRYDVGYAAAQTASEKSAALHAHIMELMRQKNELVEKMRRLEGEVAAAERMGPGDVIRLEGEIAELNSRCAALEAARNAKNAKVDGLRRQLEASKLKLAELKDAELDAAAELEGCQVALTSLEAELKDARTSGSVAALPSLLSRSATVYRGLLGLAHRVGTAVPFDALPATLEGLHVWAEEVAAGVLGWPDDDVSARGFVIVNALPGADAPRPILKPAKPPAAVQAPPPPVSAAAAVPIPTDDFVKVAVAPSGSIDFDDPPAFGDTPTFRTSATARSSVALSLPPPLPPVVSAGARAVSASSPIENFGFDDAPAFGAPVVAPPSVASTLPFPSDPQAVRVGSGISVHKTDSEDLEIGNSNQFGTVGLGFGDEGQRSFDVASSAMLQEPPAAAVPAEAVPSTTAVGFDDNAFAVPVQPAPAVFGDAAAAAHIPSLDKTPSLFGDDAFGRPHGFGAGAFAVAPSAVAAAAAAVAPPPSVDSRSNSVGGAAPSVLEAADSVAMENPFAWGAPSSLAVAVVDATGGSMTQPALAPPAAAAASASASGFSSGVPFSDSFGDNAFGSEPAAAFSPPAAAVAAAAAPSLAQMQAHAAPPQAAPSSVPIGFEEENPFGPPAFR</sequence>
<dbReference type="GO" id="GO:0005886">
    <property type="term" value="C:plasma membrane"/>
    <property type="evidence" value="ECO:0007669"/>
    <property type="project" value="TreeGrafter"/>
</dbReference>
<protein>
    <recommendedName>
        <fullName evidence="7">Epidermal growth factor receptor substrate 15</fullName>
    </recommendedName>
</protein>
<feature type="compositionally biased region" description="Low complexity" evidence="2">
    <location>
        <begin position="1041"/>
        <end position="1050"/>
    </location>
</feature>
<gene>
    <name evidence="5" type="ORF">Vafri_16832</name>
</gene>
<name>A0A8J4BIY8_9CHLO</name>
<dbReference type="GO" id="GO:0016197">
    <property type="term" value="P:endosomal transport"/>
    <property type="evidence" value="ECO:0007669"/>
    <property type="project" value="TreeGrafter"/>
</dbReference>
<reference evidence="5" key="1">
    <citation type="journal article" date="2021" name="Proc. Natl. Acad. Sci. U.S.A.">
        <title>Three genomes in the algal genus Volvox reveal the fate of a haploid sex-determining region after a transition to homothallism.</title>
        <authorList>
            <person name="Yamamoto K."/>
            <person name="Hamaji T."/>
            <person name="Kawai-Toyooka H."/>
            <person name="Matsuzaki R."/>
            <person name="Takahashi F."/>
            <person name="Nishimura Y."/>
            <person name="Kawachi M."/>
            <person name="Noguchi H."/>
            <person name="Minakuchi Y."/>
            <person name="Umen J.G."/>
            <person name="Toyoda A."/>
            <person name="Nozaki H."/>
        </authorList>
    </citation>
    <scope>NUCLEOTIDE SEQUENCE</scope>
    <source>
        <strain evidence="5">NIES-3780</strain>
    </source>
</reference>
<dbReference type="GO" id="GO:0006897">
    <property type="term" value="P:endocytosis"/>
    <property type="evidence" value="ECO:0007669"/>
    <property type="project" value="TreeGrafter"/>
</dbReference>
<dbReference type="Gene3D" id="1.10.238.10">
    <property type="entry name" value="EF-hand"/>
    <property type="match status" value="2"/>
</dbReference>
<feature type="compositionally biased region" description="Low complexity" evidence="2">
    <location>
        <begin position="103"/>
        <end position="119"/>
    </location>
</feature>
<evidence type="ECO:0000259" key="3">
    <source>
        <dbReference type="PROSITE" id="PS50031"/>
    </source>
</evidence>
<feature type="domain" description="EH" evidence="3">
    <location>
        <begin position="198"/>
        <end position="280"/>
    </location>
</feature>
<evidence type="ECO:0000259" key="4">
    <source>
        <dbReference type="PROSITE" id="PS50222"/>
    </source>
</evidence>
<evidence type="ECO:0000313" key="5">
    <source>
        <dbReference type="EMBL" id="GIL62641.1"/>
    </source>
</evidence>
<dbReference type="GO" id="GO:0005737">
    <property type="term" value="C:cytoplasm"/>
    <property type="evidence" value="ECO:0007669"/>
    <property type="project" value="TreeGrafter"/>
</dbReference>
<keyword evidence="1" id="KW-0175">Coiled coil</keyword>
<dbReference type="SMART" id="SM00054">
    <property type="entry name" value="EFh"/>
    <property type="match status" value="2"/>
</dbReference>
<feature type="region of interest" description="Disordered" evidence="2">
    <location>
        <begin position="89"/>
        <end position="119"/>
    </location>
</feature>
<dbReference type="InterPro" id="IPR000261">
    <property type="entry name" value="EH_dom"/>
</dbReference>
<evidence type="ECO:0008006" key="7">
    <source>
        <dbReference type="Google" id="ProtNLM"/>
    </source>
</evidence>
<feature type="domain" description="EF-hand" evidence="4">
    <location>
        <begin position="1"/>
        <end position="36"/>
    </location>
</feature>
<proteinExistence type="predicted"/>
<feature type="domain" description="EH" evidence="3">
    <location>
        <begin position="2"/>
        <end position="77"/>
    </location>
</feature>
<dbReference type="InterPro" id="IPR002048">
    <property type="entry name" value="EF_hand_dom"/>
</dbReference>
<dbReference type="SMART" id="SM00027">
    <property type="entry name" value="EH"/>
    <property type="match status" value="2"/>
</dbReference>
<feature type="domain" description="EF-hand" evidence="4">
    <location>
        <begin position="197"/>
        <end position="232"/>
    </location>
</feature>
<dbReference type="GO" id="GO:0005509">
    <property type="term" value="F:calcium ion binding"/>
    <property type="evidence" value="ECO:0007669"/>
    <property type="project" value="InterPro"/>
</dbReference>
<dbReference type="Pfam" id="PF12763">
    <property type="entry name" value="EH"/>
    <property type="match status" value="2"/>
</dbReference>
<dbReference type="CDD" id="cd00052">
    <property type="entry name" value="EH"/>
    <property type="match status" value="1"/>
</dbReference>